<dbReference type="InterPro" id="IPR036967">
    <property type="entry name" value="Ribosomal_uS11_sf"/>
</dbReference>
<dbReference type="AlphaFoldDB" id="A0A7J7JXB2"/>
<dbReference type="OrthoDB" id="201635at2759"/>
<evidence type="ECO:0000256" key="5">
    <source>
        <dbReference type="ARBA" id="ARBA00023274"/>
    </source>
</evidence>
<dbReference type="Proteomes" id="UP000593567">
    <property type="component" value="Unassembled WGS sequence"/>
</dbReference>
<dbReference type="CDD" id="cd00432">
    <property type="entry name" value="Ribosomal_L18_L5e"/>
    <property type="match status" value="1"/>
</dbReference>
<dbReference type="GO" id="GO:0008097">
    <property type="term" value="F:5S rRNA binding"/>
    <property type="evidence" value="ECO:0007669"/>
    <property type="project" value="TreeGrafter"/>
</dbReference>
<proteinExistence type="inferred from homology"/>
<evidence type="ECO:0000256" key="8">
    <source>
        <dbReference type="SAM" id="Phobius"/>
    </source>
</evidence>
<dbReference type="GO" id="GO:1990904">
    <property type="term" value="C:ribonucleoprotein complex"/>
    <property type="evidence" value="ECO:0007669"/>
    <property type="project" value="UniProtKB-KW"/>
</dbReference>
<dbReference type="GO" id="GO:0005743">
    <property type="term" value="C:mitochondrial inner membrane"/>
    <property type="evidence" value="ECO:0007669"/>
    <property type="project" value="UniProtKB-ARBA"/>
</dbReference>
<evidence type="ECO:0000256" key="4">
    <source>
        <dbReference type="ARBA" id="ARBA00023128"/>
    </source>
</evidence>
<evidence type="ECO:0000256" key="6">
    <source>
        <dbReference type="ARBA" id="ARBA00069051"/>
    </source>
</evidence>
<keyword evidence="3" id="KW-0689">Ribosomal protein</keyword>
<keyword evidence="8" id="KW-1133">Transmembrane helix</keyword>
<dbReference type="FunFam" id="3.30.420.80:FF:000005">
    <property type="entry name" value="39S ribosomal protein L18, mitochondrial"/>
    <property type="match status" value="1"/>
</dbReference>
<keyword evidence="10" id="KW-1185">Reference proteome</keyword>
<organism evidence="9 10">
    <name type="scientific">Bugula neritina</name>
    <name type="common">Brown bryozoan</name>
    <name type="synonym">Sertularia neritina</name>
    <dbReference type="NCBI Taxonomy" id="10212"/>
    <lineage>
        <taxon>Eukaryota</taxon>
        <taxon>Metazoa</taxon>
        <taxon>Spiralia</taxon>
        <taxon>Lophotrochozoa</taxon>
        <taxon>Bryozoa</taxon>
        <taxon>Gymnolaemata</taxon>
        <taxon>Cheilostomatida</taxon>
        <taxon>Flustrina</taxon>
        <taxon>Buguloidea</taxon>
        <taxon>Bugulidae</taxon>
        <taxon>Bugula</taxon>
    </lineage>
</organism>
<evidence type="ECO:0000256" key="2">
    <source>
        <dbReference type="ARBA" id="ARBA00007116"/>
    </source>
</evidence>
<dbReference type="InterPro" id="IPR005484">
    <property type="entry name" value="Ribosomal_uL18_bac/plant/anim"/>
</dbReference>
<dbReference type="GO" id="GO:0005840">
    <property type="term" value="C:ribosome"/>
    <property type="evidence" value="ECO:0007669"/>
    <property type="project" value="UniProtKB-KW"/>
</dbReference>
<keyword evidence="4" id="KW-0496">Mitochondrion</keyword>
<keyword evidence="5" id="KW-0687">Ribonucleoprotein</keyword>
<dbReference type="GO" id="GO:0006412">
    <property type="term" value="P:translation"/>
    <property type="evidence" value="ECO:0007669"/>
    <property type="project" value="InterPro"/>
</dbReference>
<comment type="similarity">
    <text evidence="2">Belongs to the universal ribosomal protein uL18 family.</text>
</comment>
<protein>
    <recommendedName>
        <fullName evidence="6">Large ribosomal subunit protein uL18m</fullName>
    </recommendedName>
    <alternativeName>
        <fullName evidence="7">39S ribosomal protein L18, mitochondrial</fullName>
    </alternativeName>
</protein>
<keyword evidence="8" id="KW-0472">Membrane</keyword>
<evidence type="ECO:0000256" key="7">
    <source>
        <dbReference type="ARBA" id="ARBA00082661"/>
    </source>
</evidence>
<feature type="transmembrane region" description="Helical" evidence="8">
    <location>
        <begin position="15"/>
        <end position="36"/>
    </location>
</feature>
<evidence type="ECO:0000256" key="3">
    <source>
        <dbReference type="ARBA" id="ARBA00022980"/>
    </source>
</evidence>
<dbReference type="PANTHER" id="PTHR12899:SF3">
    <property type="entry name" value="LARGE RIBOSOMAL SUBUNIT PROTEIN UL18M"/>
    <property type="match status" value="1"/>
</dbReference>
<name>A0A7J7JXB2_BUGNE</name>
<evidence type="ECO:0000313" key="9">
    <source>
        <dbReference type="EMBL" id="KAF6031002.1"/>
    </source>
</evidence>
<dbReference type="PANTHER" id="PTHR12899">
    <property type="entry name" value="39S RIBOSOMAL PROTEIN L18, MITOCHONDRIAL"/>
    <property type="match status" value="1"/>
</dbReference>
<dbReference type="Gene3D" id="3.30.420.80">
    <property type="entry name" value="Ribosomal protein S11"/>
    <property type="match status" value="1"/>
</dbReference>
<dbReference type="SUPFAM" id="SSF53137">
    <property type="entry name" value="Translational machinery components"/>
    <property type="match status" value="1"/>
</dbReference>
<dbReference type="InterPro" id="IPR057268">
    <property type="entry name" value="Ribosomal_L18"/>
</dbReference>
<dbReference type="GO" id="GO:0003735">
    <property type="term" value="F:structural constituent of ribosome"/>
    <property type="evidence" value="ECO:0007669"/>
    <property type="project" value="InterPro"/>
</dbReference>
<accession>A0A7J7JXB2</accession>
<comment type="caution">
    <text evidence="9">The sequence shown here is derived from an EMBL/GenBank/DDBJ whole genome shotgun (WGS) entry which is preliminary data.</text>
</comment>
<evidence type="ECO:0000313" key="10">
    <source>
        <dbReference type="Proteomes" id="UP000593567"/>
    </source>
</evidence>
<reference evidence="9" key="1">
    <citation type="submission" date="2020-06" db="EMBL/GenBank/DDBJ databases">
        <title>Draft genome of Bugula neritina, a colonial animal packing powerful symbionts and potential medicines.</title>
        <authorList>
            <person name="Rayko M."/>
        </authorList>
    </citation>
    <scope>NUCLEOTIDE SEQUENCE [LARGE SCALE GENOMIC DNA]</scope>
    <source>
        <strain evidence="9">Kwan_BN1</strain>
    </source>
</reference>
<dbReference type="EMBL" id="VXIV02001645">
    <property type="protein sequence ID" value="KAF6031002.1"/>
    <property type="molecule type" value="Genomic_DNA"/>
</dbReference>
<gene>
    <name evidence="9" type="ORF">EB796_010701</name>
</gene>
<sequence length="219" mass="25057">MNFTKCNTKVILHPYIYSEFCYSSYFTLVSLIIILSTDIPNMIRRRFFSVTANACYPLPTTTKQDMKKYGVSEEFVNRNPRNLEMLGIAHKRRGWKFQAPRKDFYHELTLYREGQHTVAKLIHSSGKCIVRASTKESAISQQLPSTTDVNACYNIGRVIAHRCHQVGIDSMMFVPDGSGEAVKRFEEALLSSGIQLEEIDEEPYRDYEIGTDYDTASPS</sequence>
<comment type="subcellular location">
    <subcellularLocation>
        <location evidence="1">Mitochondrion</location>
    </subcellularLocation>
</comment>
<evidence type="ECO:0000256" key="1">
    <source>
        <dbReference type="ARBA" id="ARBA00004173"/>
    </source>
</evidence>
<keyword evidence="8" id="KW-0812">Transmembrane</keyword>